<organism evidence="1 2">
    <name type="scientific">Flemingia macrophylla</name>
    <dbReference type="NCBI Taxonomy" id="520843"/>
    <lineage>
        <taxon>Eukaryota</taxon>
        <taxon>Viridiplantae</taxon>
        <taxon>Streptophyta</taxon>
        <taxon>Embryophyta</taxon>
        <taxon>Tracheophyta</taxon>
        <taxon>Spermatophyta</taxon>
        <taxon>Magnoliopsida</taxon>
        <taxon>eudicotyledons</taxon>
        <taxon>Gunneridae</taxon>
        <taxon>Pentapetalae</taxon>
        <taxon>rosids</taxon>
        <taxon>fabids</taxon>
        <taxon>Fabales</taxon>
        <taxon>Fabaceae</taxon>
        <taxon>Papilionoideae</taxon>
        <taxon>50 kb inversion clade</taxon>
        <taxon>NPAAA clade</taxon>
        <taxon>indigoferoid/millettioid clade</taxon>
        <taxon>Phaseoleae</taxon>
        <taxon>Flemingia</taxon>
    </lineage>
</organism>
<keyword evidence="2" id="KW-1185">Reference proteome</keyword>
<proteinExistence type="predicted"/>
<dbReference type="Gene3D" id="1.10.150.20">
    <property type="entry name" value="5' to 3' exonuclease, C-terminal subdomain"/>
    <property type="match status" value="1"/>
</dbReference>
<accession>A0ABD1M248</accession>
<reference evidence="1 2" key="1">
    <citation type="submission" date="2024-08" db="EMBL/GenBank/DDBJ databases">
        <title>Insights into the chromosomal genome structure of Flemingia macrophylla.</title>
        <authorList>
            <person name="Ding Y."/>
            <person name="Zhao Y."/>
            <person name="Bi W."/>
            <person name="Wu M."/>
            <person name="Zhao G."/>
            <person name="Gong Y."/>
            <person name="Li W."/>
            <person name="Zhang P."/>
        </authorList>
    </citation>
    <scope>NUCLEOTIDE SEQUENCE [LARGE SCALE GENOMIC DNA]</scope>
    <source>
        <strain evidence="1">DYQJB</strain>
        <tissue evidence="1">Leaf</tissue>
    </source>
</reference>
<comment type="caution">
    <text evidence="1">The sequence shown here is derived from an EMBL/GenBank/DDBJ whole genome shotgun (WGS) entry which is preliminary data.</text>
</comment>
<dbReference type="AlphaFoldDB" id="A0ABD1M248"/>
<name>A0ABD1M248_9FABA</name>
<sequence length="147" mass="16624">MLDLNNLDASKVILFDIQEKIFGIEKTILVILAAEILCSCIWQPLLESTKEKLSKFCHVPLTRAFTTVRHVNKTDVVTLDTTFGSFSHIIGAFYGRYNSPWLGEHKLTGLNKKPVTLSWEDNNCSTMEISGLEIGWRQVMDESSCLD</sequence>
<dbReference type="InterPro" id="IPR013783">
    <property type="entry name" value="Ig-like_fold"/>
</dbReference>
<dbReference type="Gene3D" id="2.60.40.10">
    <property type="entry name" value="Immunoglobulins"/>
    <property type="match status" value="1"/>
</dbReference>
<gene>
    <name evidence="1" type="ORF">Fmac_017442</name>
</gene>
<dbReference type="Proteomes" id="UP001603857">
    <property type="component" value="Unassembled WGS sequence"/>
</dbReference>
<evidence type="ECO:0000313" key="1">
    <source>
        <dbReference type="EMBL" id="KAL2329861.1"/>
    </source>
</evidence>
<protein>
    <submittedName>
        <fullName evidence="1">Uncharacterized protein</fullName>
    </submittedName>
</protein>
<evidence type="ECO:0000313" key="2">
    <source>
        <dbReference type="Proteomes" id="UP001603857"/>
    </source>
</evidence>
<dbReference type="EMBL" id="JBGMDY010000006">
    <property type="protein sequence ID" value="KAL2329861.1"/>
    <property type="molecule type" value="Genomic_DNA"/>
</dbReference>